<evidence type="ECO:0000256" key="3">
    <source>
        <dbReference type="ARBA" id="ARBA00022676"/>
    </source>
</evidence>
<evidence type="ECO:0000256" key="7">
    <source>
        <dbReference type="ARBA" id="ARBA00022989"/>
    </source>
</evidence>
<dbReference type="InterPro" id="IPR051757">
    <property type="entry name" value="Beta-gal_alpha2-3_sialyltrans"/>
</dbReference>
<keyword evidence="3" id="KW-0328">Glycosyltransferase</keyword>
<dbReference type="EMBL" id="FO082277">
    <property type="protein sequence ID" value="CCO14999.1"/>
    <property type="molecule type" value="Genomic_DNA"/>
</dbReference>
<keyword evidence="6" id="KW-0735">Signal-anchor</keyword>
<keyword evidence="7" id="KW-1133">Transmembrane helix</keyword>
<evidence type="ECO:0000256" key="5">
    <source>
        <dbReference type="ARBA" id="ARBA00022692"/>
    </source>
</evidence>
<proteinExistence type="inferred from homology"/>
<feature type="region of interest" description="Disordered" evidence="11">
    <location>
        <begin position="54"/>
        <end position="82"/>
    </location>
</feature>
<reference evidence="13 14" key="1">
    <citation type="submission" date="2011-10" db="EMBL/GenBank/DDBJ databases">
        <authorList>
            <person name="Genoscope - CEA"/>
        </authorList>
    </citation>
    <scope>NUCLEOTIDE SEQUENCE [LARGE SCALE GENOMIC DNA]</scope>
    <source>
        <strain evidence="13 14">RCC 1105</strain>
    </source>
</reference>
<feature type="signal peptide" evidence="12">
    <location>
        <begin position="1"/>
        <end position="23"/>
    </location>
</feature>
<evidence type="ECO:0000256" key="6">
    <source>
        <dbReference type="ARBA" id="ARBA00022968"/>
    </source>
</evidence>
<evidence type="ECO:0000313" key="13">
    <source>
        <dbReference type="EMBL" id="CCO14999.1"/>
    </source>
</evidence>
<dbReference type="PANTHER" id="PTHR46032:SF2">
    <property type="entry name" value="GAL BETA 1,3-GALNAC ALPHA-2,3-SIALYL TRANSFERASE-RELATED"/>
    <property type="match status" value="1"/>
</dbReference>
<dbReference type="Pfam" id="PF00777">
    <property type="entry name" value="Glyco_transf_29"/>
    <property type="match status" value="1"/>
</dbReference>
<keyword evidence="14" id="KW-1185">Reference proteome</keyword>
<evidence type="ECO:0000256" key="8">
    <source>
        <dbReference type="ARBA" id="ARBA00023034"/>
    </source>
</evidence>
<dbReference type="KEGG" id="bpg:Bathy02g02420"/>
<dbReference type="RefSeq" id="XP_007514759.1">
    <property type="nucleotide sequence ID" value="XM_007514697.1"/>
</dbReference>
<evidence type="ECO:0000256" key="12">
    <source>
        <dbReference type="SAM" id="SignalP"/>
    </source>
</evidence>
<organism evidence="13 14">
    <name type="scientific">Bathycoccus prasinos</name>
    <dbReference type="NCBI Taxonomy" id="41875"/>
    <lineage>
        <taxon>Eukaryota</taxon>
        <taxon>Viridiplantae</taxon>
        <taxon>Chlorophyta</taxon>
        <taxon>Mamiellophyceae</taxon>
        <taxon>Mamiellales</taxon>
        <taxon>Bathycoccaceae</taxon>
        <taxon>Bathycoccus</taxon>
    </lineage>
</organism>
<dbReference type="eggNOG" id="ENOG502T0UF">
    <property type="taxonomic scope" value="Eukaryota"/>
</dbReference>
<dbReference type="Gene3D" id="3.90.1480.20">
    <property type="entry name" value="Glycosyl transferase family 29"/>
    <property type="match status" value="1"/>
</dbReference>
<dbReference type="InterPro" id="IPR001675">
    <property type="entry name" value="Glyco_trans_29"/>
</dbReference>
<evidence type="ECO:0000256" key="9">
    <source>
        <dbReference type="ARBA" id="ARBA00023136"/>
    </source>
</evidence>
<comment type="subcellular location">
    <subcellularLocation>
        <location evidence="1">Golgi apparatus membrane</location>
        <topology evidence="1">Single-pass type II membrane protein</topology>
    </subcellularLocation>
</comment>
<dbReference type="GO" id="GO:0008373">
    <property type="term" value="F:sialyltransferase activity"/>
    <property type="evidence" value="ECO:0007669"/>
    <property type="project" value="InterPro"/>
</dbReference>
<feature type="compositionally biased region" description="Basic and acidic residues" evidence="11">
    <location>
        <begin position="61"/>
        <end position="81"/>
    </location>
</feature>
<keyword evidence="9" id="KW-0472">Membrane</keyword>
<name>K8EB49_9CHLO</name>
<evidence type="ECO:0000256" key="10">
    <source>
        <dbReference type="ARBA" id="ARBA00023180"/>
    </source>
</evidence>
<protein>
    <submittedName>
        <fullName evidence="13">Uncharacterized protein</fullName>
    </submittedName>
</protein>
<feature type="region of interest" description="Disordered" evidence="11">
    <location>
        <begin position="244"/>
        <end position="265"/>
    </location>
</feature>
<dbReference type="AlphaFoldDB" id="K8EB49"/>
<feature type="compositionally biased region" description="Basic residues" evidence="11">
    <location>
        <begin position="251"/>
        <end position="262"/>
    </location>
</feature>
<evidence type="ECO:0000256" key="4">
    <source>
        <dbReference type="ARBA" id="ARBA00022679"/>
    </source>
</evidence>
<dbReference type="GO" id="GO:0000139">
    <property type="term" value="C:Golgi membrane"/>
    <property type="evidence" value="ECO:0007669"/>
    <property type="project" value="UniProtKB-SubCell"/>
</dbReference>
<evidence type="ECO:0000313" key="14">
    <source>
        <dbReference type="Proteomes" id="UP000198341"/>
    </source>
</evidence>
<dbReference type="OrthoDB" id="10264956at2759"/>
<keyword evidence="12" id="KW-0732">Signal</keyword>
<evidence type="ECO:0000256" key="2">
    <source>
        <dbReference type="ARBA" id="ARBA00006003"/>
    </source>
</evidence>
<keyword evidence="8" id="KW-0333">Golgi apparatus</keyword>
<gene>
    <name evidence="13" type="ORF">Bathy02g02420</name>
</gene>
<accession>K8EB49</accession>
<evidence type="ECO:0000256" key="1">
    <source>
        <dbReference type="ARBA" id="ARBA00004323"/>
    </source>
</evidence>
<sequence length="487" mass="54020">MRSLSWICALLLLSLLLSSIGEGVVGTIPRSARTTATTTGAAFVEEGEDRLFSPSWSSKKKINDDVHDEKQPQRYEREQRRSVLWSHKAPNLNLLDDGSSASSSSSSSGKSSSIADQLVKELDTVVDGTLQNAAEAFVANGNAQKISSNEIENAILDSESFREKLEQNGGNDPGWTDEDRQLEESLETKWVDNPEEDISPKWHDAYEEKYSAGIVDEKKEEVLEIEEEMEKSGGELTFGELMAKSATSGKKNSKSKKTRKEKSLKSSSDVLNVVLVGNGKSVLKKSNGKSIDSADVVGRFNYFETKGFEKKVGTRLDLWFLGELRQPGPQGSRGSRLSTGRMDMKVKPTLRYIVPVVYETPGKCSKESCKPSNAKLKQRLQTIRTVKKAYAKYGIRKMLEIMPIEVQHKLSTKYGYTAHWPSSGILAIVYCLEKYPKATVTITGYDFMGGNLGHYWEKVKKKGTVHSMKGEASFIAKLAKSGRVKVM</sequence>
<feature type="chain" id="PRO_5003917197" evidence="12">
    <location>
        <begin position="24"/>
        <end position="487"/>
    </location>
</feature>
<evidence type="ECO:0000256" key="11">
    <source>
        <dbReference type="SAM" id="MobiDB-lite"/>
    </source>
</evidence>
<keyword evidence="4" id="KW-0808">Transferase</keyword>
<dbReference type="PANTHER" id="PTHR46032">
    <property type="entry name" value="ALPHA-2,3-SIALYLTRANSFERASE ST3GAL I ISOFORM X1"/>
    <property type="match status" value="1"/>
</dbReference>
<keyword evidence="10" id="KW-0325">Glycoprotein</keyword>
<dbReference type="Proteomes" id="UP000198341">
    <property type="component" value="Chromosome 2"/>
</dbReference>
<dbReference type="GeneID" id="19017355"/>
<keyword evidence="5" id="KW-0812">Transmembrane</keyword>
<comment type="similarity">
    <text evidence="2">Belongs to the glycosyltransferase 29 family.</text>
</comment>
<dbReference type="InterPro" id="IPR038578">
    <property type="entry name" value="GT29-like_sf"/>
</dbReference>